<name>A0A368YEW4_9BACI</name>
<comment type="subcellular location">
    <subcellularLocation>
        <location evidence="2">Bacterial flagellum basal body</location>
    </subcellularLocation>
</comment>
<dbReference type="GO" id="GO:0009425">
    <property type="term" value="C:bacterial-type flagellum basal body"/>
    <property type="evidence" value="ECO:0007669"/>
    <property type="project" value="UniProtKB-SubCell"/>
</dbReference>
<dbReference type="Proteomes" id="UP000252585">
    <property type="component" value="Unassembled WGS sequence"/>
</dbReference>
<dbReference type="PANTHER" id="PTHR30435">
    <property type="entry name" value="FLAGELLAR PROTEIN"/>
    <property type="match status" value="1"/>
</dbReference>
<dbReference type="GO" id="GO:0071978">
    <property type="term" value="P:bacterial-type flagellum-dependent swarming motility"/>
    <property type="evidence" value="ECO:0007669"/>
    <property type="project" value="TreeGrafter"/>
</dbReference>
<organism evidence="6 7">
    <name type="scientific">Saliterribacillus persicus</name>
    <dbReference type="NCBI Taxonomy" id="930114"/>
    <lineage>
        <taxon>Bacteria</taxon>
        <taxon>Bacillati</taxon>
        <taxon>Bacillota</taxon>
        <taxon>Bacilli</taxon>
        <taxon>Bacillales</taxon>
        <taxon>Bacillaceae</taxon>
        <taxon>Saliterribacillus</taxon>
    </lineage>
</organism>
<keyword evidence="7" id="KW-1185">Reference proteome</keyword>
<reference evidence="6 7" key="1">
    <citation type="submission" date="2018-07" db="EMBL/GenBank/DDBJ databases">
        <title>Genomic Encyclopedia of Type Strains, Phase IV (KMG-IV): sequencing the most valuable type-strain genomes for metagenomic binning, comparative biology and taxonomic classification.</title>
        <authorList>
            <person name="Goeker M."/>
        </authorList>
    </citation>
    <scope>NUCLEOTIDE SEQUENCE [LARGE SCALE GENOMIC DNA]</scope>
    <source>
        <strain evidence="6 7">DSM 27696</strain>
    </source>
</reference>
<dbReference type="InterPro" id="IPR037925">
    <property type="entry name" value="FlgE/F/G-like"/>
</dbReference>
<proteinExistence type="inferred from homology"/>
<dbReference type="AlphaFoldDB" id="A0A368YEW4"/>
<dbReference type="PANTHER" id="PTHR30435:SF19">
    <property type="entry name" value="FLAGELLAR BASAL-BODY ROD PROTEIN FLGG"/>
    <property type="match status" value="1"/>
</dbReference>
<evidence type="ECO:0000313" key="6">
    <source>
        <dbReference type="EMBL" id="RCW77417.1"/>
    </source>
</evidence>
<keyword evidence="6" id="KW-0966">Cell projection</keyword>
<dbReference type="OrthoDB" id="9804559at2"/>
<comment type="caution">
    <text evidence="6">The sequence shown here is derived from an EMBL/GenBank/DDBJ whole genome shotgun (WGS) entry which is preliminary data.</text>
</comment>
<accession>A0A368YEW4</accession>
<dbReference type="InterPro" id="IPR053967">
    <property type="entry name" value="LlgE_F_G-like_D1"/>
</dbReference>
<dbReference type="Pfam" id="PF06429">
    <property type="entry name" value="Flg_bbr_C"/>
    <property type="match status" value="1"/>
</dbReference>
<gene>
    <name evidence="6" type="ORF">DFR57_101291</name>
</gene>
<feature type="domain" description="Flagellar hook protein FlgE/F/G-like D1" evidence="5">
    <location>
        <begin position="112"/>
        <end position="170"/>
    </location>
</feature>
<evidence type="ECO:0000313" key="7">
    <source>
        <dbReference type="Proteomes" id="UP000252585"/>
    </source>
</evidence>
<dbReference type="Pfam" id="PF22692">
    <property type="entry name" value="LlgE_F_G_D1"/>
    <property type="match status" value="1"/>
</dbReference>
<feature type="domain" description="Flagellar basal-body/hook protein C-terminal" evidence="4">
    <location>
        <begin position="229"/>
        <end position="274"/>
    </location>
</feature>
<dbReference type="Pfam" id="PF00460">
    <property type="entry name" value="Flg_bb_rod"/>
    <property type="match status" value="1"/>
</dbReference>
<keyword evidence="6" id="KW-0969">Cilium</keyword>
<dbReference type="InterPro" id="IPR001444">
    <property type="entry name" value="Flag_bb_rod_N"/>
</dbReference>
<sequence length="275" mass="30207">MTRMTMQAAVTMGQLQKRLDVIGHNVANINTNGYKTRESNFSSLLSQQLNIEDDPTNEAGRLTPEGLRMGTGAMLGHTNINLDQGSIQTTNRGLDIALLEPNHMFQLNVTENGIEETRYTRSGNFYLQPMENDQVMLSTSDGHPVMGEDGPIMLDPNMESIQVSSNGEILVTRGGEQQVEGQLTIVEATRPRMLEATGDNMFRLSEASLATYPLADIIDAVGAGEINVQAGALEASNVDMAKQMTELTQTQRAYQFNGRTVSMHDQMKGLINQLR</sequence>
<evidence type="ECO:0000259" key="4">
    <source>
        <dbReference type="Pfam" id="PF06429"/>
    </source>
</evidence>
<comment type="similarity">
    <text evidence="1 2">Belongs to the flagella basal body rod proteins family.</text>
</comment>
<protein>
    <submittedName>
        <fullName evidence="6">Flagellar basal-body rod protein FlgG</fullName>
    </submittedName>
</protein>
<keyword evidence="2" id="KW-0975">Bacterial flagellum</keyword>
<evidence type="ECO:0000259" key="5">
    <source>
        <dbReference type="Pfam" id="PF22692"/>
    </source>
</evidence>
<dbReference type="InterPro" id="IPR010930">
    <property type="entry name" value="Flg_bb/hook_C_dom"/>
</dbReference>
<dbReference type="InterPro" id="IPR020013">
    <property type="entry name" value="Flagellar_FlgE/F/G"/>
</dbReference>
<dbReference type="RefSeq" id="WP_114351346.1">
    <property type="nucleotide sequence ID" value="NZ_QPJJ01000001.1"/>
</dbReference>
<evidence type="ECO:0000256" key="1">
    <source>
        <dbReference type="ARBA" id="ARBA00009677"/>
    </source>
</evidence>
<keyword evidence="6" id="KW-0282">Flagellum</keyword>
<evidence type="ECO:0000259" key="3">
    <source>
        <dbReference type="Pfam" id="PF00460"/>
    </source>
</evidence>
<feature type="domain" description="Flagellar basal body rod protein N-terminal" evidence="3">
    <location>
        <begin position="11"/>
        <end position="35"/>
    </location>
</feature>
<dbReference type="NCBIfam" id="TIGR03506">
    <property type="entry name" value="FlgEFG_subfam"/>
    <property type="match status" value="1"/>
</dbReference>
<evidence type="ECO:0000256" key="2">
    <source>
        <dbReference type="RuleBase" id="RU362116"/>
    </source>
</evidence>
<dbReference type="SUPFAM" id="SSF117143">
    <property type="entry name" value="Flagellar hook protein flgE"/>
    <property type="match status" value="1"/>
</dbReference>
<dbReference type="EMBL" id="QPJJ01000001">
    <property type="protein sequence ID" value="RCW77417.1"/>
    <property type="molecule type" value="Genomic_DNA"/>
</dbReference>